<protein>
    <submittedName>
        <fullName evidence="1">Uncharacterized protein</fullName>
    </submittedName>
</protein>
<keyword evidence="2" id="KW-1185">Reference proteome</keyword>
<dbReference type="EMBL" id="JAVFWL010000002">
    <property type="protein sequence ID" value="KAK6734153.1"/>
    <property type="molecule type" value="Genomic_DNA"/>
</dbReference>
<gene>
    <name evidence="1" type="primary">Necator_chrII.g5538</name>
    <name evidence="1" type="ORF">RB195_017745</name>
</gene>
<evidence type="ECO:0000313" key="1">
    <source>
        <dbReference type="EMBL" id="KAK6734153.1"/>
    </source>
</evidence>
<evidence type="ECO:0000313" key="2">
    <source>
        <dbReference type="Proteomes" id="UP001303046"/>
    </source>
</evidence>
<accession>A0ABR1C920</accession>
<proteinExistence type="predicted"/>
<dbReference type="Proteomes" id="UP001303046">
    <property type="component" value="Unassembled WGS sequence"/>
</dbReference>
<reference evidence="1 2" key="1">
    <citation type="submission" date="2023-08" db="EMBL/GenBank/DDBJ databases">
        <title>A Necator americanus chromosomal reference genome.</title>
        <authorList>
            <person name="Ilik V."/>
            <person name="Petrzelkova K.J."/>
            <person name="Pardy F."/>
            <person name="Fuh T."/>
            <person name="Niatou-Singa F.S."/>
            <person name="Gouil Q."/>
            <person name="Baker L."/>
            <person name="Ritchie M.E."/>
            <person name="Jex A.R."/>
            <person name="Gazzola D."/>
            <person name="Li H."/>
            <person name="Toshio Fujiwara R."/>
            <person name="Zhan B."/>
            <person name="Aroian R.V."/>
            <person name="Pafco B."/>
            <person name="Schwarz E.M."/>
        </authorList>
    </citation>
    <scope>NUCLEOTIDE SEQUENCE [LARGE SCALE GENOMIC DNA]</scope>
    <source>
        <strain evidence="1 2">Aroian</strain>
        <tissue evidence="1">Whole animal</tissue>
    </source>
</reference>
<name>A0ABR1C920_NECAM</name>
<organism evidence="1 2">
    <name type="scientific">Necator americanus</name>
    <name type="common">Human hookworm</name>
    <dbReference type="NCBI Taxonomy" id="51031"/>
    <lineage>
        <taxon>Eukaryota</taxon>
        <taxon>Metazoa</taxon>
        <taxon>Ecdysozoa</taxon>
        <taxon>Nematoda</taxon>
        <taxon>Chromadorea</taxon>
        <taxon>Rhabditida</taxon>
        <taxon>Rhabditina</taxon>
        <taxon>Rhabditomorpha</taxon>
        <taxon>Strongyloidea</taxon>
        <taxon>Ancylostomatidae</taxon>
        <taxon>Bunostominae</taxon>
        <taxon>Necator</taxon>
    </lineage>
</organism>
<comment type="caution">
    <text evidence="1">The sequence shown here is derived from an EMBL/GenBank/DDBJ whole genome shotgun (WGS) entry which is preliminary data.</text>
</comment>
<sequence length="104" mass="12285">MRKVTERTFGTTIVYYDDTVFENSLSQGDWHIEEDPNVDYEMVLRGLRVGAKILHEDHLKYRQKKILEVAQRRTSLKKCCRDLCEYNISQAALLRKRDSQVFSS</sequence>